<protein>
    <submittedName>
        <fullName evidence="2">COGs COG3146</fullName>
    </submittedName>
</protein>
<dbReference type="Pfam" id="PF04339">
    <property type="entry name" value="FemAB_like"/>
    <property type="match status" value="1"/>
</dbReference>
<dbReference type="PANTHER" id="PTHR47017">
    <property type="entry name" value="ACYL-COA"/>
    <property type="match status" value="1"/>
</dbReference>
<dbReference type="EMBL" id="CZRL01000063">
    <property type="protein sequence ID" value="CUS51450.1"/>
    <property type="molecule type" value="Genomic_DNA"/>
</dbReference>
<evidence type="ECO:0000313" key="2">
    <source>
        <dbReference type="EMBL" id="CUS51450.1"/>
    </source>
</evidence>
<evidence type="ECO:0000256" key="1">
    <source>
        <dbReference type="SAM" id="MobiDB-lite"/>
    </source>
</evidence>
<name>A0A160TRW4_9ZZZZ</name>
<dbReference type="InterPro" id="IPR016181">
    <property type="entry name" value="Acyl_CoA_acyltransferase"/>
</dbReference>
<dbReference type="Gene3D" id="3.40.630.30">
    <property type="match status" value="1"/>
</dbReference>
<feature type="region of interest" description="Disordered" evidence="1">
    <location>
        <begin position="1"/>
        <end position="24"/>
    </location>
</feature>
<dbReference type="SUPFAM" id="SSF55729">
    <property type="entry name" value="Acyl-CoA N-acyltransferases (Nat)"/>
    <property type="match status" value="1"/>
</dbReference>
<accession>A0A160TRW4</accession>
<sequence length="402" mass="46570">MITGQNNSGSEFQEQRRGSDDSSSGLTLTIHKGLQEIDPHSWNRVVPHDAPTLRYEFLHALETSGAVCDDTGWSPCHLTLAQGNDLVGAVPCYLKSHSYGEFIFDWAWARAYQQSGLDYYPKLVVAVPFTPITGPRLLTHPRQDRELLASTLVQGLRSLGQKLEVSSIHCLFLTESDIQYFQTLDFIDRTSNQFHWRNQQYLSLEHFLQSLSSKKRKNIKRERRRVRDAGINLCWLRGEEISEEQLSFFYTCYRQTIEEHGSFLYLNQEFFETLCQTMPAQIRLLLAQRDNRNVAAAFFICADNALYGRYWGSVEQIPDLHFEVCYYTPIEYCIEQGFSIFEAGAQGEHKLSRGLMPTITRSAHWLSHAGFHDAIERYTLEEQQEIERYTDILEQHSPFKRT</sequence>
<dbReference type="InterPro" id="IPR007434">
    <property type="entry name" value="FemAB-like"/>
</dbReference>
<organism evidence="2">
    <name type="scientific">hydrothermal vent metagenome</name>
    <dbReference type="NCBI Taxonomy" id="652676"/>
    <lineage>
        <taxon>unclassified sequences</taxon>
        <taxon>metagenomes</taxon>
        <taxon>ecological metagenomes</taxon>
    </lineage>
</organism>
<feature type="compositionally biased region" description="Polar residues" evidence="1">
    <location>
        <begin position="1"/>
        <end position="12"/>
    </location>
</feature>
<dbReference type="PANTHER" id="PTHR47017:SF1">
    <property type="entry name" value="ACYL-COA"/>
    <property type="match status" value="1"/>
</dbReference>
<reference evidence="2" key="1">
    <citation type="submission" date="2015-10" db="EMBL/GenBank/DDBJ databases">
        <authorList>
            <person name="Gilbert D.G."/>
        </authorList>
    </citation>
    <scope>NUCLEOTIDE SEQUENCE</scope>
</reference>
<proteinExistence type="predicted"/>
<gene>
    <name evidence="2" type="ORF">MGWOODY_XGa1066</name>
</gene>
<dbReference type="AlphaFoldDB" id="A0A160TRW4"/>